<evidence type="ECO:0000256" key="3">
    <source>
        <dbReference type="ARBA" id="ARBA00022989"/>
    </source>
</evidence>
<feature type="transmembrane region" description="Helical" evidence="7">
    <location>
        <begin position="147"/>
        <end position="169"/>
    </location>
</feature>
<evidence type="ECO:0000256" key="6">
    <source>
        <dbReference type="SAM" id="MobiDB-lite"/>
    </source>
</evidence>
<evidence type="ECO:0000256" key="4">
    <source>
        <dbReference type="ARBA" id="ARBA00023136"/>
    </source>
</evidence>
<reference evidence="9 10" key="1">
    <citation type="submission" date="2019-12" db="EMBL/GenBank/DDBJ databases">
        <title>A genome sequence resource for the geographically widespread anthracnose pathogen Colletotrichum asianum.</title>
        <authorList>
            <person name="Meng Y."/>
        </authorList>
    </citation>
    <scope>NUCLEOTIDE SEQUENCE [LARGE SCALE GENOMIC DNA]</scope>
    <source>
        <strain evidence="9 10">ICMP 18580</strain>
    </source>
</reference>
<keyword evidence="3 7" id="KW-1133">Transmembrane helix</keyword>
<dbReference type="InterPro" id="IPR049326">
    <property type="entry name" value="Rhodopsin_dom_fungi"/>
</dbReference>
<dbReference type="GO" id="GO:0016020">
    <property type="term" value="C:membrane"/>
    <property type="evidence" value="ECO:0007669"/>
    <property type="project" value="UniProtKB-SubCell"/>
</dbReference>
<evidence type="ECO:0000313" key="10">
    <source>
        <dbReference type="Proteomes" id="UP000434172"/>
    </source>
</evidence>
<organism evidence="9 10">
    <name type="scientific">Colletotrichum asianum</name>
    <dbReference type="NCBI Taxonomy" id="702518"/>
    <lineage>
        <taxon>Eukaryota</taxon>
        <taxon>Fungi</taxon>
        <taxon>Dikarya</taxon>
        <taxon>Ascomycota</taxon>
        <taxon>Pezizomycotina</taxon>
        <taxon>Sordariomycetes</taxon>
        <taxon>Hypocreomycetidae</taxon>
        <taxon>Glomerellales</taxon>
        <taxon>Glomerellaceae</taxon>
        <taxon>Colletotrichum</taxon>
        <taxon>Colletotrichum gloeosporioides species complex</taxon>
    </lineage>
</organism>
<dbReference type="InterPro" id="IPR052337">
    <property type="entry name" value="SAT4-like"/>
</dbReference>
<feature type="compositionally biased region" description="Basic and acidic residues" evidence="6">
    <location>
        <begin position="357"/>
        <end position="368"/>
    </location>
</feature>
<comment type="caution">
    <text evidence="9">The sequence shown here is derived from an EMBL/GenBank/DDBJ whole genome shotgun (WGS) entry which is preliminary data.</text>
</comment>
<evidence type="ECO:0000313" key="9">
    <source>
        <dbReference type="EMBL" id="KAF0324869.1"/>
    </source>
</evidence>
<dbReference type="PANTHER" id="PTHR33048:SF124">
    <property type="entry name" value="INTEGRAL MEMBRANE PROTEIN"/>
    <property type="match status" value="1"/>
</dbReference>
<dbReference type="AlphaFoldDB" id="A0A8H3WDH9"/>
<evidence type="ECO:0000256" key="1">
    <source>
        <dbReference type="ARBA" id="ARBA00004141"/>
    </source>
</evidence>
<feature type="transmembrane region" description="Helical" evidence="7">
    <location>
        <begin position="197"/>
        <end position="216"/>
    </location>
</feature>
<evidence type="ECO:0000256" key="2">
    <source>
        <dbReference type="ARBA" id="ARBA00022692"/>
    </source>
</evidence>
<feature type="transmembrane region" description="Helical" evidence="7">
    <location>
        <begin position="228"/>
        <end position="253"/>
    </location>
</feature>
<accession>A0A8H3WDH9</accession>
<evidence type="ECO:0000256" key="7">
    <source>
        <dbReference type="SAM" id="Phobius"/>
    </source>
</evidence>
<dbReference type="EMBL" id="WOWK01000040">
    <property type="protein sequence ID" value="KAF0324869.1"/>
    <property type="molecule type" value="Genomic_DNA"/>
</dbReference>
<feature type="transmembrane region" description="Helical" evidence="7">
    <location>
        <begin position="265"/>
        <end position="289"/>
    </location>
</feature>
<keyword evidence="10" id="KW-1185">Reference proteome</keyword>
<protein>
    <submittedName>
        <fullName evidence="9">Integral membrane protein</fullName>
    </submittedName>
</protein>
<comment type="subcellular location">
    <subcellularLocation>
        <location evidence="1">Membrane</location>
        <topology evidence="1">Multi-pass membrane protein</topology>
    </subcellularLocation>
</comment>
<dbReference type="OrthoDB" id="5401779at2759"/>
<comment type="similarity">
    <text evidence="5">Belongs to the SAT4 family.</text>
</comment>
<dbReference type="PANTHER" id="PTHR33048">
    <property type="entry name" value="PTH11-LIKE INTEGRAL MEMBRANE PROTEIN (AFU_ORTHOLOGUE AFUA_5G11245)"/>
    <property type="match status" value="1"/>
</dbReference>
<feature type="region of interest" description="Disordered" evidence="6">
    <location>
        <begin position="356"/>
        <end position="382"/>
    </location>
</feature>
<keyword evidence="2 7" id="KW-0812">Transmembrane</keyword>
<name>A0A8H3WDH9_9PEZI</name>
<feature type="domain" description="Rhodopsin" evidence="8">
    <location>
        <begin position="50"/>
        <end position="289"/>
    </location>
</feature>
<proteinExistence type="inferred from homology"/>
<feature type="transmembrane region" description="Helical" evidence="7">
    <location>
        <begin position="114"/>
        <end position="135"/>
    </location>
</feature>
<feature type="transmembrane region" description="Helical" evidence="7">
    <location>
        <begin position="74"/>
        <end position="94"/>
    </location>
</feature>
<gene>
    <name evidence="9" type="ORF">GQ607_007762</name>
</gene>
<evidence type="ECO:0000259" key="8">
    <source>
        <dbReference type="Pfam" id="PF20684"/>
    </source>
</evidence>
<feature type="transmembrane region" description="Helical" evidence="7">
    <location>
        <begin position="33"/>
        <end position="53"/>
    </location>
</feature>
<keyword evidence="4 7" id="KW-0472">Membrane</keyword>
<sequence>MSNTSGVITALPAPEGYVLDFDNPQRRDVVESYVVVGIGMFLALLFLLQRLYVKIIIRKKFGLDDVLLLFGWKKAFTVAIQALMIKAALEGYVGVHGWEIPIEKFKDFTFWNSYINPIVYAIPPGACKMVILLFFLELNNNAKWFRWSVYITMFVVVGSSLSILFSSIFPCKPIPSAYDLVTDGECIDRVATFKATAAFGVITDVMIICIPVPMVLSLHISTRKKVGLLALFGIGSVTVITSVVRLYLLITILADADQTWGGIFINIWVSIEANLLVMCACLSTLRLFFHTVSPKLFSSDAGTTGKSGGVSGNGLRTIGGTGGGISAGHRSQYNRFDTSRDEPEYDMDTFHVQIKGGPRERDVERAQMKDSAGTWNDPDSSSERAIVQATETHIYISKA</sequence>
<evidence type="ECO:0000256" key="5">
    <source>
        <dbReference type="ARBA" id="ARBA00038359"/>
    </source>
</evidence>
<dbReference type="Proteomes" id="UP000434172">
    <property type="component" value="Unassembled WGS sequence"/>
</dbReference>
<dbReference type="Pfam" id="PF20684">
    <property type="entry name" value="Fung_rhodopsin"/>
    <property type="match status" value="1"/>
</dbReference>